<dbReference type="PROSITE" id="PS00571">
    <property type="entry name" value="AMIDASES"/>
    <property type="match status" value="1"/>
</dbReference>
<dbReference type="InterPro" id="IPR020556">
    <property type="entry name" value="Amidase_CS"/>
</dbReference>
<dbReference type="Proteomes" id="UP001499967">
    <property type="component" value="Unassembled WGS sequence"/>
</dbReference>
<reference evidence="3 4" key="1">
    <citation type="journal article" date="2019" name="Int. J. Syst. Evol. Microbiol.">
        <title>The Global Catalogue of Microorganisms (GCM) 10K type strain sequencing project: providing services to taxonomists for standard genome sequencing and annotation.</title>
        <authorList>
            <consortium name="The Broad Institute Genomics Platform"/>
            <consortium name="The Broad Institute Genome Sequencing Center for Infectious Disease"/>
            <person name="Wu L."/>
            <person name="Ma J."/>
        </authorList>
    </citation>
    <scope>NUCLEOTIDE SEQUENCE [LARGE SCALE GENOMIC DNA]</scope>
    <source>
        <strain evidence="3 4">JCM 11117</strain>
    </source>
</reference>
<name>A0ABN1NHP9_9PSEU</name>
<comment type="caution">
    <text evidence="3">The sequence shown here is derived from an EMBL/GenBank/DDBJ whole genome shotgun (WGS) entry which is preliminary data.</text>
</comment>
<accession>A0ABN1NHP9</accession>
<proteinExistence type="inferred from homology"/>
<dbReference type="InterPro" id="IPR036928">
    <property type="entry name" value="AS_sf"/>
</dbReference>
<dbReference type="EMBL" id="BAAAHP010000306">
    <property type="protein sequence ID" value="GAA0907261.1"/>
    <property type="molecule type" value="Genomic_DNA"/>
</dbReference>
<dbReference type="InterPro" id="IPR023631">
    <property type="entry name" value="Amidase_dom"/>
</dbReference>
<dbReference type="PANTHER" id="PTHR11895">
    <property type="entry name" value="TRANSAMIDASE"/>
    <property type="match status" value="1"/>
</dbReference>
<sequence length="514" mass="55193">MNRAQGSTGSPQALSDDLAYATAAELAMRIRRRELSPVEVVDAAIARIEARNPSVNAFVHLGLDDARTQARLTERAVVAGEDLGPLHGVPSALKDLFDFKPGWPASLGGIRALENNVVNGYCAFCERMEHRGGAVLLGKTNSSLMGFRGTCDNYLFGASRNPFDLTKNTGGSSGGSAAAVADGLLPIAEGSDAGGSIRIPSAWCGVYGYKPSFGRVPFLASPNAFGNADSPFLFEGPITRTVEDAAIALDVLAGYDARDPFSLTGPAPDFTAATRRSIRGLRIAYSPDLDVFPIDRGIADVVGEAVRAFEEAGAHVEEVTLGITRSQRELSDVWSRLYMLLNLQALDDMKRRGTDLLGDHRADFPPEYLYWVEQAERMSGLDFFRDQAVRTEVHHALRGVLDDHDLLVTPTLACPPVDNTGDGNTLGPSVINGEPVDPLIGWCLTYFVNFTGHPAASVPAGLSDGLPVGMQIIGRRDADVDVLAASATFERLRPWHRSYEICAERPLGPQELAS</sequence>
<dbReference type="InterPro" id="IPR000120">
    <property type="entry name" value="Amidase"/>
</dbReference>
<dbReference type="Pfam" id="PF01425">
    <property type="entry name" value="Amidase"/>
    <property type="match status" value="1"/>
</dbReference>
<organism evidence="3 4">
    <name type="scientific">Pseudonocardia zijingensis</name>
    <dbReference type="NCBI Taxonomy" id="153376"/>
    <lineage>
        <taxon>Bacteria</taxon>
        <taxon>Bacillati</taxon>
        <taxon>Actinomycetota</taxon>
        <taxon>Actinomycetes</taxon>
        <taxon>Pseudonocardiales</taxon>
        <taxon>Pseudonocardiaceae</taxon>
        <taxon>Pseudonocardia</taxon>
    </lineage>
</organism>
<evidence type="ECO:0000259" key="2">
    <source>
        <dbReference type="Pfam" id="PF01425"/>
    </source>
</evidence>
<dbReference type="RefSeq" id="WP_343946692.1">
    <property type="nucleotide sequence ID" value="NZ_BAAAHP010000306.1"/>
</dbReference>
<evidence type="ECO:0000313" key="3">
    <source>
        <dbReference type="EMBL" id="GAA0907261.1"/>
    </source>
</evidence>
<dbReference type="SUPFAM" id="SSF75304">
    <property type="entry name" value="Amidase signature (AS) enzymes"/>
    <property type="match status" value="1"/>
</dbReference>
<dbReference type="Gene3D" id="3.90.1300.10">
    <property type="entry name" value="Amidase signature (AS) domain"/>
    <property type="match status" value="1"/>
</dbReference>
<gene>
    <name evidence="3" type="ORF">GCM10009559_75950</name>
</gene>
<feature type="domain" description="Amidase" evidence="2">
    <location>
        <begin position="39"/>
        <end position="483"/>
    </location>
</feature>
<evidence type="ECO:0000256" key="1">
    <source>
        <dbReference type="ARBA" id="ARBA00009199"/>
    </source>
</evidence>
<dbReference type="PANTHER" id="PTHR11895:SF7">
    <property type="entry name" value="GLUTAMYL-TRNA(GLN) AMIDOTRANSFERASE SUBUNIT A, MITOCHONDRIAL"/>
    <property type="match status" value="1"/>
</dbReference>
<evidence type="ECO:0000313" key="4">
    <source>
        <dbReference type="Proteomes" id="UP001499967"/>
    </source>
</evidence>
<protein>
    <submittedName>
        <fullName evidence="3">Amidase</fullName>
    </submittedName>
</protein>
<keyword evidence="4" id="KW-1185">Reference proteome</keyword>
<comment type="similarity">
    <text evidence="1">Belongs to the amidase family.</text>
</comment>